<feature type="compositionally biased region" description="Low complexity" evidence="1">
    <location>
        <begin position="796"/>
        <end position="809"/>
    </location>
</feature>
<feature type="region of interest" description="Disordered" evidence="1">
    <location>
        <begin position="316"/>
        <end position="366"/>
    </location>
</feature>
<name>A0A2I0L3I0_PUNGR</name>
<reference evidence="2 3" key="1">
    <citation type="submission" date="2017-11" db="EMBL/GenBank/DDBJ databases">
        <title>De-novo sequencing of pomegranate (Punica granatum L.) genome.</title>
        <authorList>
            <person name="Akparov Z."/>
            <person name="Amiraslanov A."/>
            <person name="Hajiyeva S."/>
            <person name="Abbasov M."/>
            <person name="Kaur K."/>
            <person name="Hamwieh A."/>
            <person name="Solovyev V."/>
            <person name="Salamov A."/>
            <person name="Braich B."/>
            <person name="Kosarev P."/>
            <person name="Mahmoud A."/>
            <person name="Hajiyev E."/>
            <person name="Babayeva S."/>
            <person name="Izzatullayeva V."/>
            <person name="Mammadov A."/>
            <person name="Mammadov A."/>
            <person name="Sharifova S."/>
            <person name="Ojaghi J."/>
            <person name="Eynullazada K."/>
            <person name="Bayramov B."/>
            <person name="Abdulazimova A."/>
            <person name="Shahmuradov I."/>
        </authorList>
    </citation>
    <scope>NUCLEOTIDE SEQUENCE [LARGE SCALE GENOMIC DNA]</scope>
    <source>
        <strain evidence="3">cv. AG2017</strain>
        <tissue evidence="2">Leaf</tissue>
    </source>
</reference>
<dbReference type="PANTHER" id="PTHR32108:SF9">
    <property type="entry name" value="REVERSE TRANSCRIPTASE RNASE H-LIKE DOMAIN-CONTAINING PROTEIN"/>
    <property type="match status" value="1"/>
</dbReference>
<sequence length="809" mass="89964">MINIYALGEDESEQDGPSPFMIEYIPTEATVGFTSLDTPPTPFVIDVPAQEPYLDSKVPWTYEGDAGGLEHSFNVMGVTRSRRVYKNPEVMSKGKAPAAAIGAMPDVASIPPNEVTEEEVEAFMKIIKASEYKAVEQMAKPSAHISLLALFLSSEPHREALLRMNVDLNRIRPSKTAVRAFFGSRKEVNEETDLLIDVGPCSFSVTFQALDIPNAFNLLLERLWIHSAGAVPSSLHQRLKFIVEEKLITVKGEEDYAIYKETAIPYISIGYDENLPFHSFETISVIRDYEEVVPSRADRMIGKVLLRHNYIPGTGLGAHGQGSTDPLKSKGTRTGEDSAFAPPAMRSLKPAKATTSTASPHTMGSSTGAFQFPRSPISFLDRHTSSGTPLTAPPWISITRLMLYKLCMPSPRRFLQRFTSASRGRTRSSTTGPQFHATQLRLPTCKAIYDSRVPEIEESLRRLENRQLTSVEPTEEINVGIEDEPRTLKIRTGLDQTQRAWMIDFLRRYQEVFAWSYTDMPGLDPSIVKHFLPLDTKKFPPKRHQLRRQRVGLLLYIKEKVPPPQGQQGGAAQPRPRRQDPSLPDPLSYIYRQLRAGNKIETIAPGPNFDPTTHDQSKHCENHRRASGHTLDNCWRLQERIQEMIDAKELSFNAVRSPNVQANPLPDHGPAQRPSINMINICALGEDESEQDGPSPFMITHIPTEATVGFTSLDTPPTPFVIDVPAREPYLDSKVPWTYEGDAGGLEHSFNVMSVTRSGRVYKNPEVMSKGKALAAAIRAMPVSSSVSKRRLSNISTPASSKSATTPNG</sequence>
<feature type="compositionally biased region" description="Polar residues" evidence="1">
    <location>
        <begin position="353"/>
        <end position="366"/>
    </location>
</feature>
<comment type="caution">
    <text evidence="2">The sequence shown here is derived from an EMBL/GenBank/DDBJ whole genome shotgun (WGS) entry which is preliminary data.</text>
</comment>
<feature type="region of interest" description="Disordered" evidence="1">
    <location>
        <begin position="559"/>
        <end position="586"/>
    </location>
</feature>
<dbReference type="AlphaFoldDB" id="A0A2I0L3I0"/>
<organism evidence="2 3">
    <name type="scientific">Punica granatum</name>
    <name type="common">Pomegranate</name>
    <dbReference type="NCBI Taxonomy" id="22663"/>
    <lineage>
        <taxon>Eukaryota</taxon>
        <taxon>Viridiplantae</taxon>
        <taxon>Streptophyta</taxon>
        <taxon>Embryophyta</taxon>
        <taxon>Tracheophyta</taxon>
        <taxon>Spermatophyta</taxon>
        <taxon>Magnoliopsida</taxon>
        <taxon>eudicotyledons</taxon>
        <taxon>Gunneridae</taxon>
        <taxon>Pentapetalae</taxon>
        <taxon>rosids</taxon>
        <taxon>malvids</taxon>
        <taxon>Myrtales</taxon>
        <taxon>Lythraceae</taxon>
        <taxon>Punica</taxon>
    </lineage>
</organism>
<evidence type="ECO:0008006" key="4">
    <source>
        <dbReference type="Google" id="ProtNLM"/>
    </source>
</evidence>
<keyword evidence="3" id="KW-1185">Reference proteome</keyword>
<gene>
    <name evidence="2" type="ORF">CRG98_004407</name>
</gene>
<feature type="region of interest" description="Disordered" evidence="1">
    <location>
        <begin position="787"/>
        <end position="809"/>
    </location>
</feature>
<accession>A0A2I0L3I0</accession>
<dbReference type="PANTHER" id="PTHR32108">
    <property type="entry name" value="DNA-DIRECTED RNA POLYMERASE SUBUNIT ALPHA"/>
    <property type="match status" value="1"/>
</dbReference>
<dbReference type="Proteomes" id="UP000233551">
    <property type="component" value="Unassembled WGS sequence"/>
</dbReference>
<proteinExistence type="predicted"/>
<protein>
    <recommendedName>
        <fullName evidence="4">G-patch domain-containing protein</fullName>
    </recommendedName>
</protein>
<evidence type="ECO:0000313" key="2">
    <source>
        <dbReference type="EMBL" id="PKI75183.1"/>
    </source>
</evidence>
<evidence type="ECO:0000256" key="1">
    <source>
        <dbReference type="SAM" id="MobiDB-lite"/>
    </source>
</evidence>
<dbReference type="EMBL" id="PGOL01000183">
    <property type="protein sequence ID" value="PKI75183.1"/>
    <property type="molecule type" value="Genomic_DNA"/>
</dbReference>
<evidence type="ECO:0000313" key="3">
    <source>
        <dbReference type="Proteomes" id="UP000233551"/>
    </source>
</evidence>